<dbReference type="Pfam" id="PF04205">
    <property type="entry name" value="FMN_bind"/>
    <property type="match status" value="1"/>
</dbReference>
<dbReference type="EMBL" id="SJPV01000002">
    <property type="protein sequence ID" value="TWU40685.1"/>
    <property type="molecule type" value="Genomic_DNA"/>
</dbReference>
<dbReference type="GO" id="GO:0010181">
    <property type="term" value="F:FMN binding"/>
    <property type="evidence" value="ECO:0007669"/>
    <property type="project" value="InterPro"/>
</dbReference>
<accession>A0A5C6DWG5</accession>
<dbReference type="AlphaFoldDB" id="A0A5C6DWG5"/>
<dbReference type="InterPro" id="IPR017896">
    <property type="entry name" value="4Fe4S_Fe-S-bd"/>
</dbReference>
<name>A0A5C6DWG5_9BACT</name>
<dbReference type="Proteomes" id="UP000319143">
    <property type="component" value="Unassembled WGS sequence"/>
</dbReference>
<keyword evidence="4" id="KW-0812">Transmembrane</keyword>
<organism evidence="6 7">
    <name type="scientific">Novipirellula artificiosorum</name>
    <dbReference type="NCBI Taxonomy" id="2528016"/>
    <lineage>
        <taxon>Bacteria</taxon>
        <taxon>Pseudomonadati</taxon>
        <taxon>Planctomycetota</taxon>
        <taxon>Planctomycetia</taxon>
        <taxon>Pirellulales</taxon>
        <taxon>Pirellulaceae</taxon>
        <taxon>Novipirellula</taxon>
    </lineage>
</organism>
<feature type="transmembrane region" description="Helical" evidence="4">
    <location>
        <begin position="59"/>
        <end position="76"/>
    </location>
</feature>
<feature type="transmembrane region" description="Helical" evidence="4">
    <location>
        <begin position="394"/>
        <end position="411"/>
    </location>
</feature>
<feature type="domain" description="FMN-binding" evidence="5">
    <location>
        <begin position="285"/>
        <end position="372"/>
    </location>
</feature>
<keyword evidence="3 4" id="KW-0472">Membrane</keyword>
<dbReference type="InterPro" id="IPR052378">
    <property type="entry name" value="NosR_regulator"/>
</dbReference>
<dbReference type="Pfam" id="PF12801">
    <property type="entry name" value="Fer4_5"/>
    <property type="match status" value="2"/>
</dbReference>
<feature type="transmembrane region" description="Helical" evidence="4">
    <location>
        <begin position="507"/>
        <end position="528"/>
    </location>
</feature>
<feature type="transmembrane region" description="Helical" evidence="4">
    <location>
        <begin position="540"/>
        <end position="563"/>
    </location>
</feature>
<keyword evidence="7" id="KW-1185">Reference proteome</keyword>
<evidence type="ECO:0000256" key="1">
    <source>
        <dbReference type="ARBA" id="ARBA00004236"/>
    </source>
</evidence>
<reference evidence="6 7" key="1">
    <citation type="submission" date="2019-02" db="EMBL/GenBank/DDBJ databases">
        <title>Deep-cultivation of Planctomycetes and their phenomic and genomic characterization uncovers novel biology.</title>
        <authorList>
            <person name="Wiegand S."/>
            <person name="Jogler M."/>
            <person name="Boedeker C."/>
            <person name="Pinto D."/>
            <person name="Vollmers J."/>
            <person name="Rivas-Marin E."/>
            <person name="Kohn T."/>
            <person name="Peeters S.H."/>
            <person name="Heuer A."/>
            <person name="Rast P."/>
            <person name="Oberbeckmann S."/>
            <person name="Bunk B."/>
            <person name="Jeske O."/>
            <person name="Meyerdierks A."/>
            <person name="Storesund J.E."/>
            <person name="Kallscheuer N."/>
            <person name="Luecker S."/>
            <person name="Lage O.M."/>
            <person name="Pohl T."/>
            <person name="Merkel B.J."/>
            <person name="Hornburger P."/>
            <person name="Mueller R.-W."/>
            <person name="Bruemmer F."/>
            <person name="Labrenz M."/>
            <person name="Spormann A.M."/>
            <person name="Op Den Camp H."/>
            <person name="Overmann J."/>
            <person name="Amann R."/>
            <person name="Jetten M.S.M."/>
            <person name="Mascher T."/>
            <person name="Medema M.H."/>
            <person name="Devos D.P."/>
            <person name="Kaster A.-K."/>
            <person name="Ovreas L."/>
            <person name="Rohde M."/>
            <person name="Galperin M.Y."/>
            <person name="Jogler C."/>
        </authorList>
    </citation>
    <scope>NUCLEOTIDE SEQUENCE [LARGE SCALE GENOMIC DNA]</scope>
    <source>
        <strain evidence="6 7">Poly41</strain>
    </source>
</reference>
<gene>
    <name evidence="6" type="primary">yccM_2</name>
    <name evidence="6" type="ORF">Poly41_15200</name>
</gene>
<dbReference type="InterPro" id="IPR007329">
    <property type="entry name" value="FMN-bd"/>
</dbReference>
<dbReference type="SMART" id="SM00900">
    <property type="entry name" value="FMN_bind"/>
    <property type="match status" value="2"/>
</dbReference>
<keyword evidence="2" id="KW-1003">Cell membrane</keyword>
<protein>
    <submittedName>
        <fullName evidence="6">Putative electron transport protein YccM</fullName>
    </submittedName>
</protein>
<keyword evidence="4" id="KW-1133">Transmembrane helix</keyword>
<evidence type="ECO:0000259" key="5">
    <source>
        <dbReference type="SMART" id="SM00900"/>
    </source>
</evidence>
<comment type="caution">
    <text evidence="6">The sequence shown here is derived from an EMBL/GenBank/DDBJ whole genome shotgun (WGS) entry which is preliminary data.</text>
</comment>
<comment type="subcellular location">
    <subcellularLocation>
        <location evidence="1">Cell membrane</location>
    </subcellularLocation>
</comment>
<dbReference type="GO" id="GO:0005886">
    <property type="term" value="C:plasma membrane"/>
    <property type="evidence" value="ECO:0007669"/>
    <property type="project" value="UniProtKB-SubCell"/>
</dbReference>
<feature type="domain" description="FMN-binding" evidence="5">
    <location>
        <begin position="143"/>
        <end position="225"/>
    </location>
</feature>
<evidence type="ECO:0000313" key="7">
    <source>
        <dbReference type="Proteomes" id="UP000319143"/>
    </source>
</evidence>
<sequence length="610" mass="67096">MPGDQATRDARHFINSTWTWLCSLLYNRAFPLFLRCMTSLPIANPSRSTRDRRFHRYRLHVYRISLFVMIITVIHAEHRWFVAQQRGEENPSLVIDQVLPLIPNASKLGDYDPDHGGQTVLDAEGESLGFVVQTSPESDSVVGFSGPMNMLVAFDTDHRIGGLSLLRSGDTREHTEDVIHNQRFMTSLNGLNWQEAAVAEVDAVSGATLTSMSIIDGVRLRLGGSNPSSRFADPIKLDEVTAFFSDVVGLVPDARKPSLLVAMDAENVELGRVFRTSPHADQMIGYQGPTDTLVALDLEGRVVGAAIRGSFDNQPYVRYVTEDRYFFNLFKGFTLSDVAALDMVDAGIEGVSGATKTSTTVAEALIYTAQQIEREQPLPKLKAKSLWSFAARDYGTATVVALALVVALTHLRGNRRLRVAMQIVLVVYLGFINADMLSQAQLVGWSQNGVAWKAAPGLVMLTLAALVCPLFTGRQVYCTHLCPFGAMQDWTRRVPLKTRVPRWLDQGLRFLPAALLLLVILVAMLHGSVPLVGIEPFDAFVIRIAGWATISVAVIGLVASLFVPKAYCHYGCPTGAMLGFLRLNGASGRFTRRDAFATILVLLAIGIYLW</sequence>
<feature type="transmembrane region" description="Helical" evidence="4">
    <location>
        <begin position="423"/>
        <end position="444"/>
    </location>
</feature>
<proteinExistence type="predicted"/>
<dbReference type="PANTHER" id="PTHR30224:SF4">
    <property type="entry name" value="ELECTRON TRANSPORT PROTEIN YCCM-RELATED"/>
    <property type="match status" value="1"/>
</dbReference>
<feature type="transmembrane region" description="Helical" evidence="4">
    <location>
        <begin position="450"/>
        <end position="471"/>
    </location>
</feature>
<dbReference type="PANTHER" id="PTHR30224">
    <property type="entry name" value="ELECTRON TRANSPORT PROTEIN"/>
    <property type="match status" value="1"/>
</dbReference>
<evidence type="ECO:0000313" key="6">
    <source>
        <dbReference type="EMBL" id="TWU40685.1"/>
    </source>
</evidence>
<evidence type="ECO:0000256" key="3">
    <source>
        <dbReference type="ARBA" id="ARBA00023136"/>
    </source>
</evidence>
<evidence type="ECO:0000256" key="4">
    <source>
        <dbReference type="SAM" id="Phobius"/>
    </source>
</evidence>
<evidence type="ECO:0000256" key="2">
    <source>
        <dbReference type="ARBA" id="ARBA00022475"/>
    </source>
</evidence>